<gene>
    <name evidence="1" type="ORF">OYC64_009258</name>
</gene>
<name>A0ABD2H4M7_PAGBO</name>
<keyword evidence="2" id="KW-1185">Reference proteome</keyword>
<reference evidence="1 2" key="1">
    <citation type="journal article" date="2022" name="G3 (Bethesda)">
        <title>Evaluating Illumina-, Nanopore-, and PacBio-based genome assembly strategies with the bald notothen, Trematomus borchgrevinki.</title>
        <authorList>
            <person name="Rayamajhi N."/>
            <person name="Cheng C.C."/>
            <person name="Catchen J.M."/>
        </authorList>
    </citation>
    <scope>NUCLEOTIDE SEQUENCE [LARGE SCALE GENOMIC DNA]</scope>
    <source>
        <strain evidence="1">AGRC-2024</strain>
    </source>
</reference>
<evidence type="ECO:0000313" key="2">
    <source>
        <dbReference type="Proteomes" id="UP001619887"/>
    </source>
</evidence>
<protein>
    <submittedName>
        <fullName evidence="1">Uncharacterized protein</fullName>
    </submittedName>
</protein>
<reference evidence="1 2" key="2">
    <citation type="journal article" date="2024" name="G3 (Bethesda)">
        <title>The genome of the cryopelagic Antarctic bald notothen, Trematomus borchgrevinki.</title>
        <authorList>
            <person name="Rayamajhi N."/>
            <person name="Rivera-Colon A.G."/>
            <person name="Minhas B.F."/>
            <person name="Cheng C.C."/>
            <person name="Catchen J.M."/>
        </authorList>
    </citation>
    <scope>NUCLEOTIDE SEQUENCE [LARGE SCALE GENOMIC DNA]</scope>
    <source>
        <strain evidence="1">AGRC-2024</strain>
    </source>
</reference>
<organism evidence="1 2">
    <name type="scientific">Pagothenia borchgrevinki</name>
    <name type="common">Bald rockcod</name>
    <name type="synonym">Trematomus borchgrevinki</name>
    <dbReference type="NCBI Taxonomy" id="8213"/>
    <lineage>
        <taxon>Eukaryota</taxon>
        <taxon>Metazoa</taxon>
        <taxon>Chordata</taxon>
        <taxon>Craniata</taxon>
        <taxon>Vertebrata</taxon>
        <taxon>Euteleostomi</taxon>
        <taxon>Actinopterygii</taxon>
        <taxon>Neopterygii</taxon>
        <taxon>Teleostei</taxon>
        <taxon>Neoteleostei</taxon>
        <taxon>Acanthomorphata</taxon>
        <taxon>Eupercaria</taxon>
        <taxon>Perciformes</taxon>
        <taxon>Notothenioidei</taxon>
        <taxon>Nototheniidae</taxon>
        <taxon>Pagothenia</taxon>
    </lineage>
</organism>
<accession>A0ABD2H4M7</accession>
<dbReference type="Proteomes" id="UP001619887">
    <property type="component" value="Unassembled WGS sequence"/>
</dbReference>
<dbReference type="EMBL" id="JBIYXZ010002072">
    <property type="protein sequence ID" value="KAL3061007.1"/>
    <property type="molecule type" value="Genomic_DNA"/>
</dbReference>
<proteinExistence type="predicted"/>
<sequence>MTGGLMMLSGSEQPLLRMLHDRYHASLHLGLPVLRRKGSSHIHTDSKITTNRARTTEWERKRATGLEGSVNDCLLLSASLAPVYQGIDR</sequence>
<comment type="caution">
    <text evidence="1">The sequence shown here is derived from an EMBL/GenBank/DDBJ whole genome shotgun (WGS) entry which is preliminary data.</text>
</comment>
<dbReference type="AlphaFoldDB" id="A0ABD2H4M7"/>
<evidence type="ECO:0000313" key="1">
    <source>
        <dbReference type="EMBL" id="KAL3061007.1"/>
    </source>
</evidence>